<evidence type="ECO:0000313" key="2">
    <source>
        <dbReference type="Proteomes" id="UP000184518"/>
    </source>
</evidence>
<accession>A0A1M5HDK7</accession>
<sequence>MVRIYFILSILSFAFCFSQKKIKVPHEPKVFDTYINRDFKPTAFNNHIKKFPFNKTSKIKLVSYNLDFKKEPIYTPPPIGDSIAIKNYENRKFPVKLSDILSDENLNGAQQQKNLNLIEIKELSNIIFNECGKYMMGLISTSGCYFPRNAILFYDEDDKIFGYLEICFQCGGFESDPKNLFDNDLVCDDIYNKLEKFFNKTGVKTQYKEEK</sequence>
<name>A0A1M5HDK7_9FLAO</name>
<dbReference type="RefSeq" id="WP_072960833.1">
    <property type="nucleotide sequence ID" value="NZ_FQUT01000010.1"/>
</dbReference>
<organism evidence="1 2">
    <name type="scientific">Chryseobacterium arachidis</name>
    <dbReference type="NCBI Taxonomy" id="1416778"/>
    <lineage>
        <taxon>Bacteria</taxon>
        <taxon>Pseudomonadati</taxon>
        <taxon>Bacteroidota</taxon>
        <taxon>Flavobacteriia</taxon>
        <taxon>Flavobacteriales</taxon>
        <taxon>Weeksellaceae</taxon>
        <taxon>Chryseobacterium group</taxon>
        <taxon>Chryseobacterium</taxon>
    </lineage>
</organism>
<dbReference type="OrthoDB" id="656959at2"/>
<dbReference type="AlphaFoldDB" id="A0A1M5HDK7"/>
<evidence type="ECO:0000313" key="1">
    <source>
        <dbReference type="EMBL" id="SHG14043.1"/>
    </source>
</evidence>
<keyword evidence="2" id="KW-1185">Reference proteome</keyword>
<dbReference type="Proteomes" id="UP000184518">
    <property type="component" value="Unassembled WGS sequence"/>
</dbReference>
<dbReference type="STRING" id="1416778.SAMN05443633_110171"/>
<gene>
    <name evidence="1" type="ORF">SAMN05443633_110171</name>
</gene>
<protein>
    <submittedName>
        <fullName evidence="1">Uncharacterized protein</fullName>
    </submittedName>
</protein>
<dbReference type="EMBL" id="FQUT01000010">
    <property type="protein sequence ID" value="SHG14043.1"/>
    <property type="molecule type" value="Genomic_DNA"/>
</dbReference>
<reference evidence="2" key="1">
    <citation type="submission" date="2016-11" db="EMBL/GenBank/DDBJ databases">
        <authorList>
            <person name="Varghese N."/>
            <person name="Submissions S."/>
        </authorList>
    </citation>
    <scope>NUCLEOTIDE SEQUENCE [LARGE SCALE GENOMIC DNA]</scope>
    <source>
        <strain evidence="2">DSM 27619</strain>
    </source>
</reference>
<proteinExistence type="predicted"/>